<accession>A0A815D2H3</accession>
<dbReference type="Proteomes" id="UP000663870">
    <property type="component" value="Unassembled WGS sequence"/>
</dbReference>
<reference evidence="9" key="1">
    <citation type="submission" date="2021-02" db="EMBL/GenBank/DDBJ databases">
        <authorList>
            <person name="Nowell W R."/>
        </authorList>
    </citation>
    <scope>NUCLEOTIDE SEQUENCE</scope>
</reference>
<feature type="domain" description="RRM" evidence="8">
    <location>
        <begin position="8"/>
        <end position="79"/>
    </location>
</feature>
<sequence>MRSSTGPSKLFVGDIGNNRKSDLNRLFSKYGEISTIYIDDNKRFAFVEFTSSNDAQRALRHTNTKTVNGSRLRVEYAKSDKITRDHRRPLSRERSPASHLYNHLQVTANRLPSMQAVRHSYYQYHPSTIMTNPTISRGRSLTPPSYKQNARLSSMNHLRTQDFYPPYYPHHSTIYPDSTYYRTYGDPYLMQRLPPPAFLPPTSSSSPPPPPPLPSSSSSSSHAYRNMYSSSGFHRYPQVTSHKRTRRSQSHSRSGRRSSTSRKNRSSRERKRKRRTSSSSSSSSQEQRERGPQTPPSSNRTKKRSRSGSDAIASTSEQKSASSSSSSEDETSEDKQSNFRRFQDNDSNQKHSKRKTRG</sequence>
<evidence type="ECO:0000256" key="1">
    <source>
        <dbReference type="ARBA" id="ARBA00004123"/>
    </source>
</evidence>
<dbReference type="CDD" id="cd00590">
    <property type="entry name" value="RRM_SF"/>
    <property type="match status" value="1"/>
</dbReference>
<dbReference type="PROSITE" id="PS50102">
    <property type="entry name" value="RRM"/>
    <property type="match status" value="1"/>
</dbReference>
<evidence type="ECO:0000313" key="9">
    <source>
        <dbReference type="EMBL" id="CAF1292827.1"/>
    </source>
</evidence>
<dbReference type="InterPro" id="IPR012677">
    <property type="entry name" value="Nucleotide-bd_a/b_plait_sf"/>
</dbReference>
<dbReference type="InterPro" id="IPR050374">
    <property type="entry name" value="RRT5_SRSF_SR"/>
</dbReference>
<dbReference type="InterPro" id="IPR000504">
    <property type="entry name" value="RRM_dom"/>
</dbReference>
<comment type="subcellular location">
    <subcellularLocation>
        <location evidence="1">Nucleus</location>
    </subcellularLocation>
</comment>
<keyword evidence="3" id="KW-0677">Repeat</keyword>
<evidence type="ECO:0000256" key="4">
    <source>
        <dbReference type="ARBA" id="ARBA00022884"/>
    </source>
</evidence>
<keyword evidence="5" id="KW-0539">Nucleus</keyword>
<keyword evidence="2" id="KW-0507">mRNA processing</keyword>
<proteinExistence type="predicted"/>
<evidence type="ECO:0000259" key="8">
    <source>
        <dbReference type="PROSITE" id="PS50102"/>
    </source>
</evidence>
<dbReference type="InterPro" id="IPR035979">
    <property type="entry name" value="RBD_domain_sf"/>
</dbReference>
<keyword evidence="4 6" id="KW-0694">RNA-binding</keyword>
<evidence type="ECO:0000256" key="6">
    <source>
        <dbReference type="PROSITE-ProRule" id="PRU00176"/>
    </source>
</evidence>
<name>A0A815D2H3_9BILA</name>
<gene>
    <name evidence="9" type="ORF">JXQ802_LOCUS29088</name>
</gene>
<keyword evidence="10" id="KW-1185">Reference proteome</keyword>
<dbReference type="GO" id="GO:0005634">
    <property type="term" value="C:nucleus"/>
    <property type="evidence" value="ECO:0007669"/>
    <property type="project" value="UniProtKB-SubCell"/>
</dbReference>
<evidence type="ECO:0000256" key="2">
    <source>
        <dbReference type="ARBA" id="ARBA00022664"/>
    </source>
</evidence>
<dbReference type="EMBL" id="CAJNOL010001123">
    <property type="protein sequence ID" value="CAF1292827.1"/>
    <property type="molecule type" value="Genomic_DNA"/>
</dbReference>
<dbReference type="Gene3D" id="3.30.70.330">
    <property type="match status" value="1"/>
</dbReference>
<evidence type="ECO:0000256" key="5">
    <source>
        <dbReference type="ARBA" id="ARBA00023242"/>
    </source>
</evidence>
<evidence type="ECO:0000256" key="3">
    <source>
        <dbReference type="ARBA" id="ARBA00022737"/>
    </source>
</evidence>
<dbReference type="SUPFAM" id="SSF54928">
    <property type="entry name" value="RNA-binding domain, RBD"/>
    <property type="match status" value="1"/>
</dbReference>
<feature type="region of interest" description="Disordered" evidence="7">
    <location>
        <begin position="192"/>
        <end position="358"/>
    </location>
</feature>
<dbReference type="AlphaFoldDB" id="A0A815D2H3"/>
<dbReference type="PANTHER" id="PTHR23003">
    <property type="entry name" value="RNA RECOGNITION MOTIF RRM DOMAIN CONTAINING PROTEIN"/>
    <property type="match status" value="1"/>
</dbReference>
<comment type="caution">
    <text evidence="9">The sequence shown here is derived from an EMBL/GenBank/DDBJ whole genome shotgun (WGS) entry which is preliminary data.</text>
</comment>
<dbReference type="Pfam" id="PF00076">
    <property type="entry name" value="RRM_1"/>
    <property type="match status" value="1"/>
</dbReference>
<dbReference type="GO" id="GO:0006397">
    <property type="term" value="P:mRNA processing"/>
    <property type="evidence" value="ECO:0007669"/>
    <property type="project" value="UniProtKB-KW"/>
</dbReference>
<protein>
    <recommendedName>
        <fullName evidence="8">RRM domain-containing protein</fullName>
    </recommendedName>
</protein>
<feature type="compositionally biased region" description="Basic and acidic residues" evidence="7">
    <location>
        <begin position="333"/>
        <end position="349"/>
    </location>
</feature>
<evidence type="ECO:0000313" key="10">
    <source>
        <dbReference type="Proteomes" id="UP000663870"/>
    </source>
</evidence>
<dbReference type="GO" id="GO:0003729">
    <property type="term" value="F:mRNA binding"/>
    <property type="evidence" value="ECO:0007669"/>
    <property type="project" value="TreeGrafter"/>
</dbReference>
<evidence type="ECO:0000256" key="7">
    <source>
        <dbReference type="SAM" id="MobiDB-lite"/>
    </source>
</evidence>
<organism evidence="9 10">
    <name type="scientific">Rotaria sordida</name>
    <dbReference type="NCBI Taxonomy" id="392033"/>
    <lineage>
        <taxon>Eukaryota</taxon>
        <taxon>Metazoa</taxon>
        <taxon>Spiralia</taxon>
        <taxon>Gnathifera</taxon>
        <taxon>Rotifera</taxon>
        <taxon>Eurotatoria</taxon>
        <taxon>Bdelloidea</taxon>
        <taxon>Philodinida</taxon>
        <taxon>Philodinidae</taxon>
        <taxon>Rotaria</taxon>
    </lineage>
</organism>
<feature type="compositionally biased region" description="Basic residues" evidence="7">
    <location>
        <begin position="241"/>
        <end position="276"/>
    </location>
</feature>
<dbReference type="SMART" id="SM00360">
    <property type="entry name" value="RRM"/>
    <property type="match status" value="1"/>
</dbReference>
<dbReference type="GO" id="GO:0005737">
    <property type="term" value="C:cytoplasm"/>
    <property type="evidence" value="ECO:0007669"/>
    <property type="project" value="TreeGrafter"/>
</dbReference>
<feature type="compositionally biased region" description="Low complexity" evidence="7">
    <location>
        <begin position="313"/>
        <end position="326"/>
    </location>
</feature>
<dbReference type="PANTHER" id="PTHR23003:SF62">
    <property type="entry name" value="SERINE_ARGININE (SR)-TYPE SHUTTLING MRNA BINDING PROTEIN NPL3"/>
    <property type="match status" value="1"/>
</dbReference>